<feature type="compositionally biased region" description="Basic and acidic residues" evidence="11">
    <location>
        <begin position="233"/>
        <end position="250"/>
    </location>
</feature>
<comment type="subcellular location">
    <subcellularLocation>
        <location evidence="2">Cytoplasm</location>
    </subcellularLocation>
    <subcellularLocation>
        <location evidence="1">Nucleus</location>
    </subcellularLocation>
</comment>
<feature type="compositionally biased region" description="Basic residues" evidence="11">
    <location>
        <begin position="220"/>
        <end position="232"/>
    </location>
</feature>
<evidence type="ECO:0000256" key="6">
    <source>
        <dbReference type="ARBA" id="ARBA00022490"/>
    </source>
</evidence>
<dbReference type="AlphaFoldDB" id="A0A9X0A2B7"/>
<feature type="domain" description="Phosphorylated adapter RNA export protein RNA-binding" evidence="12">
    <location>
        <begin position="269"/>
        <end position="330"/>
    </location>
</feature>
<evidence type="ECO:0000256" key="7">
    <source>
        <dbReference type="ARBA" id="ARBA00022884"/>
    </source>
</evidence>
<evidence type="ECO:0000313" key="14">
    <source>
        <dbReference type="Proteomes" id="UP001163046"/>
    </source>
</evidence>
<reference evidence="13" key="1">
    <citation type="submission" date="2023-01" db="EMBL/GenBank/DDBJ databases">
        <title>Genome assembly of the deep-sea coral Lophelia pertusa.</title>
        <authorList>
            <person name="Herrera S."/>
            <person name="Cordes E."/>
        </authorList>
    </citation>
    <scope>NUCLEOTIDE SEQUENCE</scope>
    <source>
        <strain evidence="13">USNM1676648</strain>
        <tissue evidence="13">Polyp</tissue>
    </source>
</reference>
<dbReference type="PANTHER" id="PTHR13135">
    <property type="entry name" value="CYTOSOLIC RESINIFERATOXIN BINDING PROTEIN RBP-26"/>
    <property type="match status" value="1"/>
</dbReference>
<dbReference type="Pfam" id="PF10258">
    <property type="entry name" value="PHAX_RNA-bd"/>
    <property type="match status" value="1"/>
</dbReference>
<evidence type="ECO:0000259" key="12">
    <source>
        <dbReference type="Pfam" id="PF10258"/>
    </source>
</evidence>
<proteinExistence type="inferred from homology"/>
<comment type="caution">
    <text evidence="13">The sequence shown here is derived from an EMBL/GenBank/DDBJ whole genome shotgun (WGS) entry which is preliminary data.</text>
</comment>
<evidence type="ECO:0000256" key="11">
    <source>
        <dbReference type="SAM" id="MobiDB-lite"/>
    </source>
</evidence>
<dbReference type="GO" id="GO:0005634">
    <property type="term" value="C:nucleus"/>
    <property type="evidence" value="ECO:0007669"/>
    <property type="project" value="UniProtKB-SubCell"/>
</dbReference>
<comment type="similarity">
    <text evidence="3">Belongs to the PHAX family.</text>
</comment>
<dbReference type="InterPro" id="IPR038092">
    <property type="entry name" value="PHAX_RNA-binding_sf"/>
</dbReference>
<keyword evidence="5" id="KW-0813">Transport</keyword>
<dbReference type="GO" id="GO:0006408">
    <property type="term" value="P:snRNA export from nucleus"/>
    <property type="evidence" value="ECO:0007669"/>
    <property type="project" value="InterPro"/>
</dbReference>
<dbReference type="Proteomes" id="UP001163046">
    <property type="component" value="Unassembled WGS sequence"/>
</dbReference>
<keyword evidence="7" id="KW-0694">RNA-binding</keyword>
<evidence type="ECO:0000256" key="9">
    <source>
        <dbReference type="ARBA" id="ARBA00023242"/>
    </source>
</evidence>
<evidence type="ECO:0000256" key="10">
    <source>
        <dbReference type="ARBA" id="ARBA00030834"/>
    </source>
</evidence>
<keyword evidence="8" id="KW-0653">Protein transport</keyword>
<dbReference type="GO" id="GO:0005737">
    <property type="term" value="C:cytoplasm"/>
    <property type="evidence" value="ECO:0007669"/>
    <property type="project" value="UniProtKB-SubCell"/>
</dbReference>
<evidence type="ECO:0000256" key="1">
    <source>
        <dbReference type="ARBA" id="ARBA00004123"/>
    </source>
</evidence>
<protein>
    <recommendedName>
        <fullName evidence="4">Phosphorylated adapter RNA export protein</fullName>
    </recommendedName>
    <alternativeName>
        <fullName evidence="10">RNA U small nuclear RNA export adapter protein</fullName>
    </alternativeName>
</protein>
<dbReference type="InterPro" id="IPR039047">
    <property type="entry name" value="PHAX"/>
</dbReference>
<evidence type="ECO:0000256" key="3">
    <source>
        <dbReference type="ARBA" id="ARBA00006094"/>
    </source>
</evidence>
<dbReference type="GO" id="GO:0015031">
    <property type="term" value="P:protein transport"/>
    <property type="evidence" value="ECO:0007669"/>
    <property type="project" value="UniProtKB-KW"/>
</dbReference>
<dbReference type="PANTHER" id="PTHR13135:SF0">
    <property type="entry name" value="PHOSPHORYLATED ADAPTER RNA EXPORT PROTEIN"/>
    <property type="match status" value="1"/>
</dbReference>
<keyword evidence="14" id="KW-1185">Reference proteome</keyword>
<dbReference type="EMBL" id="MU825402">
    <property type="protein sequence ID" value="KAJ7392167.1"/>
    <property type="molecule type" value="Genomic_DNA"/>
</dbReference>
<feature type="region of interest" description="Disordered" evidence="11">
    <location>
        <begin position="178"/>
        <end position="250"/>
    </location>
</feature>
<feature type="compositionally biased region" description="Basic and acidic residues" evidence="11">
    <location>
        <begin position="197"/>
        <end position="219"/>
    </location>
</feature>
<evidence type="ECO:0000256" key="2">
    <source>
        <dbReference type="ARBA" id="ARBA00004496"/>
    </source>
</evidence>
<evidence type="ECO:0000256" key="8">
    <source>
        <dbReference type="ARBA" id="ARBA00022927"/>
    </source>
</evidence>
<evidence type="ECO:0000313" key="13">
    <source>
        <dbReference type="EMBL" id="KAJ7392167.1"/>
    </source>
</evidence>
<accession>A0A9X0A2B7</accession>
<evidence type="ECO:0000256" key="5">
    <source>
        <dbReference type="ARBA" id="ARBA00022448"/>
    </source>
</evidence>
<dbReference type="InterPro" id="IPR019385">
    <property type="entry name" value="PHAX_RNA-binding_domain"/>
</dbReference>
<organism evidence="13 14">
    <name type="scientific">Desmophyllum pertusum</name>
    <dbReference type="NCBI Taxonomy" id="174260"/>
    <lineage>
        <taxon>Eukaryota</taxon>
        <taxon>Metazoa</taxon>
        <taxon>Cnidaria</taxon>
        <taxon>Anthozoa</taxon>
        <taxon>Hexacorallia</taxon>
        <taxon>Scleractinia</taxon>
        <taxon>Caryophylliina</taxon>
        <taxon>Caryophylliidae</taxon>
        <taxon>Desmophyllum</taxon>
    </lineage>
</organism>
<dbReference type="Gene3D" id="1.10.10.1440">
    <property type="entry name" value="PHAX RNA-binding domain"/>
    <property type="match status" value="1"/>
</dbReference>
<sequence length="331" mass="37911">MADCVQERFEAEIDLDVAFNEFDEELSDFRARNCDANKKTTSTNDKRKDIRQHDRASIANVSISCKEQLEPSITNGSYTDNVPKLAKIEDGEISSASDGEDNEKMDCDEEIGVNLNPVSLKTAKISVEDGKETNSFTFLPPSSVAEESSKKEKELLDEEFMSDTAKFVGETESAILSMESDNSMDDQSWKRHKRARLEKSSHEPVEEKKKHEKDGDRVNRRGGKKKRKRPLHDRHDEGQRHRSNNQRESEIVKLFEPLKVTLDDPEEAVAKEIAEKLNEAKTMLIERVVTCIGCEKALKLFKDTKEVQKHGGMWTQDRQRRRTSGGIFWRF</sequence>
<keyword evidence="9" id="KW-0539">Nucleus</keyword>
<dbReference type="OrthoDB" id="20573at2759"/>
<dbReference type="GO" id="GO:0003723">
    <property type="term" value="F:RNA binding"/>
    <property type="evidence" value="ECO:0007669"/>
    <property type="project" value="UniProtKB-KW"/>
</dbReference>
<gene>
    <name evidence="13" type="ORF">OS493_013539</name>
</gene>
<evidence type="ECO:0000256" key="4">
    <source>
        <dbReference type="ARBA" id="ARBA00016856"/>
    </source>
</evidence>
<name>A0A9X0A2B7_9CNID</name>
<keyword evidence="6" id="KW-0963">Cytoplasm</keyword>